<keyword evidence="1" id="KW-0812">Transmembrane</keyword>
<dbReference type="OrthoDB" id="4552598at2"/>
<dbReference type="InterPro" id="IPR009597">
    <property type="entry name" value="DUF1206"/>
</dbReference>
<name>A0A4U6QA29_9ACTN</name>
<protein>
    <submittedName>
        <fullName evidence="3">DUF1206 domain-containing protein</fullName>
    </submittedName>
</protein>
<feature type="transmembrane region" description="Helical" evidence="1">
    <location>
        <begin position="216"/>
        <end position="234"/>
    </location>
</feature>
<evidence type="ECO:0000256" key="1">
    <source>
        <dbReference type="SAM" id="Phobius"/>
    </source>
</evidence>
<feature type="transmembrane region" description="Helical" evidence="1">
    <location>
        <begin position="120"/>
        <end position="139"/>
    </location>
</feature>
<dbReference type="Pfam" id="PF06724">
    <property type="entry name" value="DUF1206"/>
    <property type="match status" value="2"/>
</dbReference>
<accession>A0A4U6QA29</accession>
<keyword evidence="1" id="KW-0472">Membrane</keyword>
<comment type="caution">
    <text evidence="3">The sequence shown here is derived from an EMBL/GenBank/DDBJ whole genome shotgun (WGS) entry which is preliminary data.</text>
</comment>
<evidence type="ECO:0000313" key="4">
    <source>
        <dbReference type="Proteomes" id="UP000306985"/>
    </source>
</evidence>
<dbReference type="Proteomes" id="UP000306985">
    <property type="component" value="Unassembled WGS sequence"/>
</dbReference>
<dbReference type="AlphaFoldDB" id="A0A4U6QA29"/>
<feature type="domain" description="DUF1206" evidence="2">
    <location>
        <begin position="37"/>
        <end position="105"/>
    </location>
</feature>
<evidence type="ECO:0000259" key="2">
    <source>
        <dbReference type="Pfam" id="PF06724"/>
    </source>
</evidence>
<keyword evidence="4" id="KW-1185">Reference proteome</keyword>
<organism evidence="3 4">
    <name type="scientific">Nakamurella flava</name>
    <dbReference type="NCBI Taxonomy" id="2576308"/>
    <lineage>
        <taxon>Bacteria</taxon>
        <taxon>Bacillati</taxon>
        <taxon>Actinomycetota</taxon>
        <taxon>Actinomycetes</taxon>
        <taxon>Nakamurellales</taxon>
        <taxon>Nakamurellaceae</taxon>
        <taxon>Nakamurella</taxon>
    </lineage>
</organism>
<evidence type="ECO:0000313" key="3">
    <source>
        <dbReference type="EMBL" id="TKV56773.1"/>
    </source>
</evidence>
<feature type="domain" description="DUF1206" evidence="2">
    <location>
        <begin position="209"/>
        <end position="277"/>
    </location>
</feature>
<dbReference type="RefSeq" id="WP_137451160.1">
    <property type="nucleotide sequence ID" value="NZ_SZZH01000006.1"/>
</dbReference>
<feature type="transmembrane region" description="Helical" evidence="1">
    <location>
        <begin position="82"/>
        <end position="100"/>
    </location>
</feature>
<gene>
    <name evidence="3" type="ORF">FDO65_18135</name>
</gene>
<feature type="transmembrane region" description="Helical" evidence="1">
    <location>
        <begin position="254"/>
        <end position="276"/>
    </location>
</feature>
<feature type="transmembrane region" description="Helical" evidence="1">
    <location>
        <begin position="34"/>
        <end position="58"/>
    </location>
</feature>
<proteinExistence type="predicted"/>
<reference evidence="3 4" key="1">
    <citation type="submission" date="2019-05" db="EMBL/GenBank/DDBJ databases">
        <title>Nakamurella sp. N5BH11, whole genome shotgun sequence.</title>
        <authorList>
            <person name="Tuo L."/>
        </authorList>
    </citation>
    <scope>NUCLEOTIDE SEQUENCE [LARGE SCALE GENOMIC DNA]</scope>
    <source>
        <strain evidence="3 4">N5BH11</strain>
    </source>
</reference>
<keyword evidence="1" id="KW-1133">Transmembrane helix</keyword>
<sequence length="279" mass="29949">MGATDDARSRSSRILVATAERGRVLHKSGTFDKLIALGLVAYGVLHLLVAWIIVRIAWSGRHGNVTDETALHEMAATLGGEALLWATALGLMAMTLWQIFETIWRRNPSESALMRRFGRFGSLISAGVYFGVGFSAARVALAGRLVREGRAPLDPTPEIALMTTRVLAVGIGIGIVIAAGRQFYQIGRTRFAGELRPGVPAWVLVAGRVGYVGKGITLGIIGVLMIIVGVNGRVGPPGFEALVRLMNLTPADGSLLVIKAVGLVLFGLYCFLWAAYRRR</sequence>
<dbReference type="EMBL" id="SZZH01000006">
    <property type="protein sequence ID" value="TKV56773.1"/>
    <property type="molecule type" value="Genomic_DNA"/>
</dbReference>
<feature type="transmembrane region" description="Helical" evidence="1">
    <location>
        <begin position="159"/>
        <end position="180"/>
    </location>
</feature>